<reference evidence="3" key="1">
    <citation type="submission" date="2025-08" db="UniProtKB">
        <authorList>
            <consortium name="RefSeq"/>
        </authorList>
    </citation>
    <scope>IDENTIFICATION</scope>
</reference>
<dbReference type="AlphaFoldDB" id="A0A8N1S2L9"/>
<feature type="repeat" description="WD" evidence="1">
    <location>
        <begin position="250"/>
        <end position="283"/>
    </location>
</feature>
<dbReference type="InterPro" id="IPR015943">
    <property type="entry name" value="WD40/YVTN_repeat-like_dom_sf"/>
</dbReference>
<evidence type="ECO:0000313" key="2">
    <source>
        <dbReference type="Proteomes" id="UP000504615"/>
    </source>
</evidence>
<dbReference type="GeneID" id="105422333"/>
<dbReference type="Proteomes" id="UP000504615">
    <property type="component" value="Unplaced"/>
</dbReference>
<accession>A0A8N1S2L9</accession>
<dbReference type="Gene3D" id="2.130.10.10">
    <property type="entry name" value="YVTN repeat-like/Quinoprotein amine dehydrogenase"/>
    <property type="match status" value="3"/>
</dbReference>
<dbReference type="PANTHER" id="PTHR19847:SF7">
    <property type="entry name" value="DDB1- AND CUL4-ASSOCIATED FACTOR 11"/>
    <property type="match status" value="1"/>
</dbReference>
<evidence type="ECO:0000313" key="3">
    <source>
        <dbReference type="RefSeq" id="XP_025072926.1"/>
    </source>
</evidence>
<dbReference type="Pfam" id="PF00400">
    <property type="entry name" value="WD40"/>
    <property type="match status" value="5"/>
</dbReference>
<dbReference type="GO" id="GO:0043161">
    <property type="term" value="P:proteasome-mediated ubiquitin-dependent protein catabolic process"/>
    <property type="evidence" value="ECO:0007669"/>
    <property type="project" value="TreeGrafter"/>
</dbReference>
<organism evidence="2 3">
    <name type="scientific">Pogonomyrmex barbatus</name>
    <name type="common">red harvester ant</name>
    <dbReference type="NCBI Taxonomy" id="144034"/>
    <lineage>
        <taxon>Eukaryota</taxon>
        <taxon>Metazoa</taxon>
        <taxon>Ecdysozoa</taxon>
        <taxon>Arthropoda</taxon>
        <taxon>Hexapoda</taxon>
        <taxon>Insecta</taxon>
        <taxon>Pterygota</taxon>
        <taxon>Neoptera</taxon>
        <taxon>Endopterygota</taxon>
        <taxon>Hymenoptera</taxon>
        <taxon>Apocrita</taxon>
        <taxon>Aculeata</taxon>
        <taxon>Formicoidea</taxon>
        <taxon>Formicidae</taxon>
        <taxon>Myrmicinae</taxon>
        <taxon>Pogonomyrmex</taxon>
    </lineage>
</organism>
<dbReference type="SMART" id="SM00320">
    <property type="entry name" value="WD40"/>
    <property type="match status" value="7"/>
</dbReference>
<keyword evidence="2" id="KW-1185">Reference proteome</keyword>
<dbReference type="PROSITE" id="PS50294">
    <property type="entry name" value="WD_REPEATS_REGION"/>
    <property type="match status" value="2"/>
</dbReference>
<proteinExistence type="predicted"/>
<dbReference type="InterPro" id="IPR001680">
    <property type="entry name" value="WD40_rpt"/>
</dbReference>
<dbReference type="GO" id="GO:0080008">
    <property type="term" value="C:Cul4-RING E3 ubiquitin ligase complex"/>
    <property type="evidence" value="ECO:0007669"/>
    <property type="project" value="TreeGrafter"/>
</dbReference>
<feature type="repeat" description="WD" evidence="1">
    <location>
        <begin position="298"/>
        <end position="332"/>
    </location>
</feature>
<dbReference type="PANTHER" id="PTHR19847">
    <property type="entry name" value="DDB1- AND CUL4-ASSOCIATED FACTOR 11"/>
    <property type="match status" value="1"/>
</dbReference>
<feature type="non-terminal residue" evidence="3">
    <location>
        <position position="1"/>
    </location>
</feature>
<dbReference type="InterPro" id="IPR036322">
    <property type="entry name" value="WD40_repeat_dom_sf"/>
</dbReference>
<evidence type="ECO:0000256" key="1">
    <source>
        <dbReference type="PROSITE-ProRule" id="PRU00221"/>
    </source>
</evidence>
<keyword evidence="1" id="KW-0853">WD repeat</keyword>
<sequence>TSSSCTTFVGRPHNPSALSGTTVPNILGTISCSRNRIIDSDDENSEYLRTDTSSRNPDTTRIVNNDISCITKSTCGFSANVSIIPLIQKRPLSLEGFSSSQRCKIGNSLLPNVPSFVQQFSSKVFCGSFSKDGNFFITATQDKWLYIYRTHEKGFNLYSQMLARDVGWSVLDVAFSPDGNYFAYSSWADCLYQCHISGESLETLPLSPGVRRFCIFSLVFSNDGREIFGGANDKCIYIYDRECQQRVLRFESHDEDVNGIAFADDSSQVFYSVSDDGLCKVWDRRTINESNPRAVGVMAGHRDGITYVDSRGDKRYFITNSKDQSIKLWDIRMSCSNSAQQNIRRFSHDWDYRWQPVPQRLWVPGMLEDDTSVMTYYGHSVRKTLIRCCFSPPNTTGQRFICSGDSLGRVVIYDLLTGQVVRKMKGHAGCVRDISWHPYNHYIVTSSVSKIKLQSFYIEIC</sequence>
<dbReference type="RefSeq" id="XP_025072926.1">
    <property type="nucleotide sequence ID" value="XM_025217141.1"/>
</dbReference>
<dbReference type="PROSITE" id="PS50082">
    <property type="entry name" value="WD_REPEATS_2"/>
    <property type="match status" value="2"/>
</dbReference>
<dbReference type="OrthoDB" id="63070at2759"/>
<dbReference type="SUPFAM" id="SSF50978">
    <property type="entry name" value="WD40 repeat-like"/>
    <property type="match status" value="1"/>
</dbReference>
<gene>
    <name evidence="3" type="primary">LOC105422333</name>
</gene>
<name>A0A8N1S2L9_9HYME</name>
<protein>
    <submittedName>
        <fullName evidence="3">DDB1- and CUL4-associated factor 11</fullName>
    </submittedName>
</protein>
<dbReference type="InterPro" id="IPR051859">
    <property type="entry name" value="DCAF"/>
</dbReference>